<sequence length="136" mass="15914">MSKSTIRTYIKNTADPVYSKYIRVKEADMYGCCVCITCGARRKWNDEIDAGHFQTRLYWATRFDDRNVHAQCTRCNRTEGEKGSYTRYLDKRYGTEAVDALIRDSHRSHTLTMDGLKQMAKEWRAEIDKMAIVKNL</sequence>
<dbReference type="EMBL" id="LAZR01001763">
    <property type="protein sequence ID" value="KKN39440.1"/>
    <property type="molecule type" value="Genomic_DNA"/>
</dbReference>
<comment type="caution">
    <text evidence="1">The sequence shown here is derived from an EMBL/GenBank/DDBJ whole genome shotgun (WGS) entry which is preliminary data.</text>
</comment>
<dbReference type="AlphaFoldDB" id="A0A0F9Q617"/>
<protein>
    <recommendedName>
        <fullName evidence="2">Protein ninG</fullName>
    </recommendedName>
</protein>
<name>A0A0F9Q617_9ZZZZ</name>
<organism evidence="1">
    <name type="scientific">marine sediment metagenome</name>
    <dbReference type="NCBI Taxonomy" id="412755"/>
    <lineage>
        <taxon>unclassified sequences</taxon>
        <taxon>metagenomes</taxon>
        <taxon>ecological metagenomes</taxon>
    </lineage>
</organism>
<dbReference type="InterPro" id="IPR008713">
    <property type="entry name" value="Phage_lambda_NinG"/>
</dbReference>
<dbReference type="Pfam" id="PF05766">
    <property type="entry name" value="NinG"/>
    <property type="match status" value="1"/>
</dbReference>
<reference evidence="1" key="1">
    <citation type="journal article" date="2015" name="Nature">
        <title>Complex archaea that bridge the gap between prokaryotes and eukaryotes.</title>
        <authorList>
            <person name="Spang A."/>
            <person name="Saw J.H."/>
            <person name="Jorgensen S.L."/>
            <person name="Zaremba-Niedzwiedzka K."/>
            <person name="Martijn J."/>
            <person name="Lind A.E."/>
            <person name="van Eijk R."/>
            <person name="Schleper C."/>
            <person name="Guy L."/>
            <person name="Ettema T.J."/>
        </authorList>
    </citation>
    <scope>NUCLEOTIDE SEQUENCE</scope>
</reference>
<evidence type="ECO:0008006" key="2">
    <source>
        <dbReference type="Google" id="ProtNLM"/>
    </source>
</evidence>
<accession>A0A0F9Q617</accession>
<proteinExistence type="predicted"/>
<gene>
    <name evidence="1" type="ORF">LCGC14_0743100</name>
</gene>
<evidence type="ECO:0000313" key="1">
    <source>
        <dbReference type="EMBL" id="KKN39440.1"/>
    </source>
</evidence>